<gene>
    <name evidence="20" type="primary">Dwil\GK17561</name>
    <name evidence="20" type="ORF">Dwil_GK17561</name>
</gene>
<evidence type="ECO:0000256" key="2">
    <source>
        <dbReference type="ARBA" id="ARBA00004300"/>
    </source>
</evidence>
<evidence type="ECO:0000313" key="21">
    <source>
        <dbReference type="Proteomes" id="UP000007798"/>
    </source>
</evidence>
<dbReference type="InterPro" id="IPR011990">
    <property type="entry name" value="TPR-like_helical_dom_sf"/>
</dbReference>
<evidence type="ECO:0000259" key="17">
    <source>
        <dbReference type="Pfam" id="PF23390"/>
    </source>
</evidence>
<comment type="function">
    <text evidence="11">As a component of the IFT complex A (IFT-A), a complex required for retrograde ciliary transport and entry into cilia of G protein-coupled receptors (GPCRs), it is involved in ciliogenesis and ciliary protein trafficking. May promote CASP3 activation and TNF-stimulated apoptosis.</text>
</comment>
<name>B4MMQ8_DROWI</name>
<feature type="repeat" description="WD" evidence="14">
    <location>
        <begin position="67"/>
        <end position="98"/>
    </location>
</feature>
<dbReference type="PROSITE" id="PS50294">
    <property type="entry name" value="WD_REPEATS_REGION"/>
    <property type="match status" value="1"/>
</dbReference>
<evidence type="ECO:0000259" key="16">
    <source>
        <dbReference type="Pfam" id="PF23387"/>
    </source>
</evidence>
<protein>
    <recommendedName>
        <fullName evidence="13">WD repeat-containing protein 35</fullName>
    </recommendedName>
</protein>
<evidence type="ECO:0000259" key="15">
    <source>
        <dbReference type="Pfam" id="PF23145"/>
    </source>
</evidence>
<dbReference type="AlphaFoldDB" id="B4MMQ8"/>
<proteinExistence type="predicted"/>
<dbReference type="eggNOG" id="KOG2041">
    <property type="taxonomic scope" value="Eukaryota"/>
</dbReference>
<dbReference type="Pfam" id="PF24797">
    <property type="entry name" value="Beta-prop_WDR35_TULP_N"/>
    <property type="match status" value="1"/>
</dbReference>
<dbReference type="InterPro" id="IPR017233">
    <property type="entry name" value="WDR35"/>
</dbReference>
<keyword evidence="4" id="KW-0963">Cytoplasm</keyword>
<evidence type="ECO:0000256" key="3">
    <source>
        <dbReference type="ARBA" id="ARBA00004430"/>
    </source>
</evidence>
<dbReference type="FunFam" id="2.130.10.10:FF:000187">
    <property type="entry name" value="WD repeat-containing protein 35"/>
    <property type="match status" value="1"/>
</dbReference>
<keyword evidence="21" id="KW-1185">Reference proteome</keyword>
<sequence>MFVYLSKKIAIPNNVKLNCIAWNKEEGYIAVAGSEGLLKVLKLDQAANGQSKGGLAAVSNLSMNQTLDGHKESVKVVTWNDAQQKLTSSDTDGVIMVWMLYKGSWYEEMTNDRKKSTVAGMSWTSDGAKICIVYEDGAIIVGSVDGNRIFGKELKNTHLTDVQWSPDNRLILFALVNGECHLYDNQGNFAMKLHIQCVSLNGSSSSRTMRIASISWFSGGSANTRSFNSRNRPVLAICYENGKVQIMRNENDDAPAIFDTGMRNVDAKWNHDGSVLAICGTTLDTVTPAPLRDTNQVCFYSPLGRLYRTLKVPGSDITSLSWEGKSLRIAMAVDSFIYFANIRPDYIWCYFEKTVVFLSGSSSSSSGKDPSSTNVITFWNTVSNQSFLKEVEPTLSLAASSEHCVLGVECVSNNIKEIALSMLERRQTNDDRVYQLLLCNSIGTTVDSKYTDIRPSFVGINSSYVAIASQEEILIWHYHTPKSSSTLHSVKARKEKRFHIDDTPTGVEMAKDLMLSTTTSSSGVGGGGASSSDAQFQQCGINDPICALALSEKLLLVARESGVINEYSIANVALRNRHTMHSKVYKMAINCNSTRAAIIDHMGVMTLLDLDDNRETQLNFSRVERKDVWAVSWAKDNPLLLALMEKTRMYIFRGNDPEEPISCSGYICNFEDLEITSVLLDDIISIGELQNSTHIIQLRVKSLRDTDDLLEHVGLEDAKQFIEDNPHPRLWRLLAESALKKLELDTAENAFVRCANYPGIKLIKRLRNINSQVLQKAEISAFYGEFEEAEKLYMDADRRDLAIDLRMTLCDWFRVVQLYRMGGSGVSDQQMETAWREIGHHFANLKSWESAKEYYEKSHYIEGFMDALYHLEQFDDLEKCVEKLPDKSPLLTKLADMLASVGMCSEAVQAYLKFGDQKAAVNTCVNLRQWGQAVELAQKYQMPQVNTLLSKHAQQLLNEGRLTEAIELQRKAGRYLDAARLLTKLAERELDKHAPLMRIKKIYILAALLAEEHLKSVATPELDYASGRNTLLDSISLEDAASIERMWHCAEAYHFMLLAQRQLRFGIMHSAVITALRLRDYEDVLPVEDIYSLLALASCADRSFGTCSKALMKLESLNMLPEKSQQDYEELAVNIFAKNEPIDNKVDTVACYACAANVPDCFPSCTECGARFPACISSGKPITQPTSNIWICTTCHHCASPMEITRHRTCPLCHSLIVSMTVEF</sequence>
<keyword evidence="5 14" id="KW-0853">WD repeat</keyword>
<dbReference type="FunCoup" id="B4MMQ8">
    <property type="interactions" value="65"/>
</dbReference>
<dbReference type="PhylomeDB" id="B4MMQ8"/>
<dbReference type="Pfam" id="PF23145">
    <property type="entry name" value="Zf_2nd_IFT121"/>
    <property type="match status" value="1"/>
</dbReference>
<feature type="domain" description="IFT121/TULP4 N-terminal" evidence="18">
    <location>
        <begin position="1"/>
        <end position="343"/>
    </location>
</feature>
<dbReference type="STRING" id="7260.B4MMQ8"/>
<dbReference type="InParanoid" id="B4MMQ8"/>
<dbReference type="Gene3D" id="1.25.40.470">
    <property type="match status" value="1"/>
</dbReference>
<dbReference type="Pfam" id="PF25170">
    <property type="entry name" value="TPR_WDR35"/>
    <property type="match status" value="1"/>
</dbReference>
<dbReference type="HOGENOM" id="CLU_004048_1_0_1"/>
<feature type="domain" description="IFT80/172/WDR35 TPR" evidence="16">
    <location>
        <begin position="730"/>
        <end position="818"/>
    </location>
</feature>
<dbReference type="InterPro" id="IPR001680">
    <property type="entry name" value="WD40_rpt"/>
</dbReference>
<evidence type="ECO:0000256" key="12">
    <source>
        <dbReference type="ARBA" id="ARBA00062232"/>
    </source>
</evidence>
<dbReference type="OMA" id="VWAMCWA"/>
<reference evidence="20 21" key="1">
    <citation type="journal article" date="2007" name="Nature">
        <title>Evolution of genes and genomes on the Drosophila phylogeny.</title>
        <authorList>
            <consortium name="Drosophila 12 Genomes Consortium"/>
            <person name="Clark A.G."/>
            <person name="Eisen M.B."/>
            <person name="Smith D.R."/>
            <person name="Bergman C.M."/>
            <person name="Oliver B."/>
            <person name="Markow T.A."/>
            <person name="Kaufman T.C."/>
            <person name="Kellis M."/>
            <person name="Gelbart W."/>
            <person name="Iyer V.N."/>
            <person name="Pollard D.A."/>
            <person name="Sackton T.B."/>
            <person name="Larracuente A.M."/>
            <person name="Singh N.D."/>
            <person name="Abad J.P."/>
            <person name="Abt D.N."/>
            <person name="Adryan B."/>
            <person name="Aguade M."/>
            <person name="Akashi H."/>
            <person name="Anderson W.W."/>
            <person name="Aquadro C.F."/>
            <person name="Ardell D.H."/>
            <person name="Arguello R."/>
            <person name="Artieri C.G."/>
            <person name="Barbash D.A."/>
            <person name="Barker D."/>
            <person name="Barsanti P."/>
            <person name="Batterham P."/>
            <person name="Batzoglou S."/>
            <person name="Begun D."/>
            <person name="Bhutkar A."/>
            <person name="Blanco E."/>
            <person name="Bosak S.A."/>
            <person name="Bradley R.K."/>
            <person name="Brand A.D."/>
            <person name="Brent M.R."/>
            <person name="Brooks A.N."/>
            <person name="Brown R.H."/>
            <person name="Butlin R.K."/>
            <person name="Caggese C."/>
            <person name="Calvi B.R."/>
            <person name="Bernardo de Carvalho A."/>
            <person name="Caspi A."/>
            <person name="Castrezana S."/>
            <person name="Celniker S.E."/>
            <person name="Chang J.L."/>
            <person name="Chapple C."/>
            <person name="Chatterji S."/>
            <person name="Chinwalla A."/>
            <person name="Civetta A."/>
            <person name="Clifton S.W."/>
            <person name="Comeron J.M."/>
            <person name="Costello J.C."/>
            <person name="Coyne J.A."/>
            <person name="Daub J."/>
            <person name="David R.G."/>
            <person name="Delcher A.L."/>
            <person name="Delehaunty K."/>
            <person name="Do C.B."/>
            <person name="Ebling H."/>
            <person name="Edwards K."/>
            <person name="Eickbush T."/>
            <person name="Evans J.D."/>
            <person name="Filipski A."/>
            <person name="Findeiss S."/>
            <person name="Freyhult E."/>
            <person name="Fulton L."/>
            <person name="Fulton R."/>
            <person name="Garcia A.C."/>
            <person name="Gardiner A."/>
            <person name="Garfield D.A."/>
            <person name="Garvin B.E."/>
            <person name="Gibson G."/>
            <person name="Gilbert D."/>
            <person name="Gnerre S."/>
            <person name="Godfrey J."/>
            <person name="Good R."/>
            <person name="Gotea V."/>
            <person name="Gravely B."/>
            <person name="Greenberg A.J."/>
            <person name="Griffiths-Jones S."/>
            <person name="Gross S."/>
            <person name="Guigo R."/>
            <person name="Gustafson E.A."/>
            <person name="Haerty W."/>
            <person name="Hahn M.W."/>
            <person name="Halligan D.L."/>
            <person name="Halpern A.L."/>
            <person name="Halter G.M."/>
            <person name="Han M.V."/>
            <person name="Heger A."/>
            <person name="Hillier L."/>
            <person name="Hinrichs A.S."/>
            <person name="Holmes I."/>
            <person name="Hoskins R.A."/>
            <person name="Hubisz M.J."/>
            <person name="Hultmark D."/>
            <person name="Huntley M.A."/>
            <person name="Jaffe D.B."/>
            <person name="Jagadeeshan S."/>
            <person name="Jeck W.R."/>
            <person name="Johnson J."/>
            <person name="Jones C.D."/>
            <person name="Jordan W.C."/>
            <person name="Karpen G.H."/>
            <person name="Kataoka E."/>
            <person name="Keightley P.D."/>
            <person name="Kheradpour P."/>
            <person name="Kirkness E.F."/>
            <person name="Koerich L.B."/>
            <person name="Kristiansen K."/>
            <person name="Kudrna D."/>
            <person name="Kulathinal R.J."/>
            <person name="Kumar S."/>
            <person name="Kwok R."/>
            <person name="Lander E."/>
            <person name="Langley C.H."/>
            <person name="Lapoint R."/>
            <person name="Lazzaro B.P."/>
            <person name="Lee S.J."/>
            <person name="Levesque L."/>
            <person name="Li R."/>
            <person name="Lin C.F."/>
            <person name="Lin M.F."/>
            <person name="Lindblad-Toh K."/>
            <person name="Llopart A."/>
            <person name="Long M."/>
            <person name="Low L."/>
            <person name="Lozovsky E."/>
            <person name="Lu J."/>
            <person name="Luo M."/>
            <person name="Machado C.A."/>
            <person name="Makalowski W."/>
            <person name="Marzo M."/>
            <person name="Matsuda M."/>
            <person name="Matzkin L."/>
            <person name="McAllister B."/>
            <person name="McBride C.S."/>
            <person name="McKernan B."/>
            <person name="McKernan K."/>
            <person name="Mendez-Lago M."/>
            <person name="Minx P."/>
            <person name="Mollenhauer M.U."/>
            <person name="Montooth K."/>
            <person name="Mount S.M."/>
            <person name="Mu X."/>
            <person name="Myers E."/>
            <person name="Negre B."/>
            <person name="Newfeld S."/>
            <person name="Nielsen R."/>
            <person name="Noor M.A."/>
            <person name="O'Grady P."/>
            <person name="Pachter L."/>
            <person name="Papaceit M."/>
            <person name="Parisi M.J."/>
            <person name="Parisi M."/>
            <person name="Parts L."/>
            <person name="Pedersen J.S."/>
            <person name="Pesole G."/>
            <person name="Phillippy A.M."/>
            <person name="Ponting C.P."/>
            <person name="Pop M."/>
            <person name="Porcelli D."/>
            <person name="Powell J.R."/>
            <person name="Prohaska S."/>
            <person name="Pruitt K."/>
            <person name="Puig M."/>
            <person name="Quesneville H."/>
            <person name="Ram K.R."/>
            <person name="Rand D."/>
            <person name="Rasmussen M.D."/>
            <person name="Reed L.K."/>
            <person name="Reenan R."/>
            <person name="Reily A."/>
            <person name="Remington K.A."/>
            <person name="Rieger T.T."/>
            <person name="Ritchie M.G."/>
            <person name="Robin C."/>
            <person name="Rogers Y.H."/>
            <person name="Rohde C."/>
            <person name="Rozas J."/>
            <person name="Rubenfield M.J."/>
            <person name="Ruiz A."/>
            <person name="Russo S."/>
            <person name="Salzberg S.L."/>
            <person name="Sanchez-Gracia A."/>
            <person name="Saranga D.J."/>
            <person name="Sato H."/>
            <person name="Schaeffer S.W."/>
            <person name="Schatz M.C."/>
            <person name="Schlenke T."/>
            <person name="Schwartz R."/>
            <person name="Segarra C."/>
            <person name="Singh R.S."/>
            <person name="Sirot L."/>
            <person name="Sirota M."/>
            <person name="Sisneros N.B."/>
            <person name="Smith C.D."/>
            <person name="Smith T.F."/>
            <person name="Spieth J."/>
            <person name="Stage D.E."/>
            <person name="Stark A."/>
            <person name="Stephan W."/>
            <person name="Strausberg R.L."/>
            <person name="Strempel S."/>
            <person name="Sturgill D."/>
            <person name="Sutton G."/>
            <person name="Sutton G.G."/>
            <person name="Tao W."/>
            <person name="Teichmann S."/>
            <person name="Tobari Y.N."/>
            <person name="Tomimura Y."/>
            <person name="Tsolas J.M."/>
            <person name="Valente V.L."/>
            <person name="Venter E."/>
            <person name="Venter J.C."/>
            <person name="Vicario S."/>
            <person name="Vieira F.G."/>
            <person name="Vilella A.J."/>
            <person name="Villasante A."/>
            <person name="Walenz B."/>
            <person name="Wang J."/>
            <person name="Wasserman M."/>
            <person name="Watts T."/>
            <person name="Wilson D."/>
            <person name="Wilson R.K."/>
            <person name="Wing R.A."/>
            <person name="Wolfner M.F."/>
            <person name="Wong A."/>
            <person name="Wong G.K."/>
            <person name="Wu C.I."/>
            <person name="Wu G."/>
            <person name="Yamamoto D."/>
            <person name="Yang H.P."/>
            <person name="Yang S.P."/>
            <person name="Yorke J.A."/>
            <person name="Yoshida K."/>
            <person name="Zdobnov E."/>
            <person name="Zhang P."/>
            <person name="Zhang Y."/>
            <person name="Zimin A.V."/>
            <person name="Baldwin J."/>
            <person name="Abdouelleil A."/>
            <person name="Abdulkadir J."/>
            <person name="Abebe A."/>
            <person name="Abera B."/>
            <person name="Abreu J."/>
            <person name="Acer S.C."/>
            <person name="Aftuck L."/>
            <person name="Alexander A."/>
            <person name="An P."/>
            <person name="Anderson E."/>
            <person name="Anderson S."/>
            <person name="Arachi H."/>
            <person name="Azer M."/>
            <person name="Bachantsang P."/>
            <person name="Barry A."/>
            <person name="Bayul T."/>
            <person name="Berlin A."/>
            <person name="Bessette D."/>
            <person name="Bloom T."/>
            <person name="Blye J."/>
            <person name="Boguslavskiy L."/>
            <person name="Bonnet C."/>
            <person name="Boukhgalter B."/>
            <person name="Bourzgui I."/>
            <person name="Brown A."/>
            <person name="Cahill P."/>
            <person name="Channer S."/>
            <person name="Cheshatsang Y."/>
            <person name="Chuda L."/>
            <person name="Citroen M."/>
            <person name="Collymore A."/>
            <person name="Cooke P."/>
            <person name="Costello M."/>
            <person name="D'Aco K."/>
            <person name="Daza R."/>
            <person name="De Haan G."/>
            <person name="DeGray S."/>
            <person name="DeMaso C."/>
            <person name="Dhargay N."/>
            <person name="Dooley K."/>
            <person name="Dooley E."/>
            <person name="Doricent M."/>
            <person name="Dorje P."/>
            <person name="Dorjee K."/>
            <person name="Dupes A."/>
            <person name="Elong R."/>
            <person name="Falk J."/>
            <person name="Farina A."/>
            <person name="Faro S."/>
            <person name="Ferguson D."/>
            <person name="Fisher S."/>
            <person name="Foley C.D."/>
            <person name="Franke A."/>
            <person name="Friedrich D."/>
            <person name="Gadbois L."/>
            <person name="Gearin G."/>
            <person name="Gearin C.R."/>
            <person name="Giannoukos G."/>
            <person name="Goode T."/>
            <person name="Graham J."/>
            <person name="Grandbois E."/>
            <person name="Grewal S."/>
            <person name="Gyaltsen K."/>
            <person name="Hafez N."/>
            <person name="Hagos B."/>
            <person name="Hall J."/>
            <person name="Henson C."/>
            <person name="Hollinger A."/>
            <person name="Honan T."/>
            <person name="Huard M.D."/>
            <person name="Hughes L."/>
            <person name="Hurhula B."/>
            <person name="Husby M.E."/>
            <person name="Kamat A."/>
            <person name="Kanga B."/>
            <person name="Kashin S."/>
            <person name="Khazanovich D."/>
            <person name="Kisner P."/>
            <person name="Lance K."/>
            <person name="Lara M."/>
            <person name="Lee W."/>
            <person name="Lennon N."/>
            <person name="Letendre F."/>
            <person name="LeVine R."/>
            <person name="Lipovsky A."/>
            <person name="Liu X."/>
            <person name="Liu J."/>
            <person name="Liu S."/>
            <person name="Lokyitsang T."/>
            <person name="Lokyitsang Y."/>
            <person name="Lubonja R."/>
            <person name="Lui A."/>
            <person name="MacDonald P."/>
            <person name="Magnisalis V."/>
            <person name="Maru K."/>
            <person name="Matthews C."/>
            <person name="McCusker W."/>
            <person name="McDonough S."/>
            <person name="Mehta T."/>
            <person name="Meldrim J."/>
            <person name="Meneus L."/>
            <person name="Mihai O."/>
            <person name="Mihalev A."/>
            <person name="Mihova T."/>
            <person name="Mittelman R."/>
            <person name="Mlenga V."/>
            <person name="Montmayeur A."/>
            <person name="Mulrain L."/>
            <person name="Navidi A."/>
            <person name="Naylor J."/>
            <person name="Negash T."/>
            <person name="Nguyen T."/>
            <person name="Nguyen N."/>
            <person name="Nicol R."/>
            <person name="Norbu C."/>
            <person name="Norbu N."/>
            <person name="Novod N."/>
            <person name="O'Neill B."/>
            <person name="Osman S."/>
            <person name="Markiewicz E."/>
            <person name="Oyono O.L."/>
            <person name="Patti C."/>
            <person name="Phunkhang P."/>
            <person name="Pierre F."/>
            <person name="Priest M."/>
            <person name="Raghuraman S."/>
            <person name="Rege F."/>
            <person name="Reyes R."/>
            <person name="Rise C."/>
            <person name="Rogov P."/>
            <person name="Ross K."/>
            <person name="Ryan E."/>
            <person name="Settipalli S."/>
            <person name="Shea T."/>
            <person name="Sherpa N."/>
            <person name="Shi L."/>
            <person name="Shih D."/>
            <person name="Sparrow T."/>
            <person name="Spaulding J."/>
            <person name="Stalker J."/>
            <person name="Stange-Thomann N."/>
            <person name="Stavropoulos S."/>
            <person name="Stone C."/>
            <person name="Strader C."/>
            <person name="Tesfaye S."/>
            <person name="Thomson T."/>
            <person name="Thoulutsang Y."/>
            <person name="Thoulutsang D."/>
            <person name="Topham K."/>
            <person name="Topping I."/>
            <person name="Tsamla T."/>
            <person name="Vassiliev H."/>
            <person name="Vo A."/>
            <person name="Wangchuk T."/>
            <person name="Wangdi T."/>
            <person name="Weiand M."/>
            <person name="Wilkinson J."/>
            <person name="Wilson A."/>
            <person name="Yadav S."/>
            <person name="Young G."/>
            <person name="Yu Q."/>
            <person name="Zembek L."/>
            <person name="Zhong D."/>
            <person name="Zimmer A."/>
            <person name="Zwirko Z."/>
            <person name="Jaffe D.B."/>
            <person name="Alvarez P."/>
            <person name="Brockman W."/>
            <person name="Butler J."/>
            <person name="Chin C."/>
            <person name="Gnerre S."/>
            <person name="Grabherr M."/>
            <person name="Kleber M."/>
            <person name="Mauceli E."/>
            <person name="MacCallum I."/>
        </authorList>
    </citation>
    <scope>NUCLEOTIDE SEQUENCE [LARGE SCALE GENOMIC DNA]</scope>
    <source>
        <strain evidence="21">Tucson 14030-0811.24</strain>
    </source>
</reference>
<evidence type="ECO:0000256" key="7">
    <source>
        <dbReference type="ARBA" id="ARBA00022794"/>
    </source>
</evidence>
<keyword evidence="9" id="KW-0206">Cytoskeleton</keyword>
<accession>B4MMQ8</accession>
<keyword evidence="10" id="KW-0966">Cell projection</keyword>
<organism evidence="20 21">
    <name type="scientific">Drosophila willistoni</name>
    <name type="common">Fruit fly</name>
    <dbReference type="NCBI Taxonomy" id="7260"/>
    <lineage>
        <taxon>Eukaryota</taxon>
        <taxon>Metazoa</taxon>
        <taxon>Ecdysozoa</taxon>
        <taxon>Arthropoda</taxon>
        <taxon>Hexapoda</taxon>
        <taxon>Insecta</taxon>
        <taxon>Pterygota</taxon>
        <taxon>Neoptera</taxon>
        <taxon>Endopterygota</taxon>
        <taxon>Diptera</taxon>
        <taxon>Brachycera</taxon>
        <taxon>Muscomorpha</taxon>
        <taxon>Ephydroidea</taxon>
        <taxon>Drosophilidae</taxon>
        <taxon>Drosophila</taxon>
        <taxon>Sophophora</taxon>
    </lineage>
</organism>
<comment type="subunit">
    <text evidence="12">Component of the IFT complex A (IFT-A) complex. IFT-A complex is divided into a core subcomplex composed of IFT122:IFT140:WDR19 which is associated with TULP3 and a peripheral subcomplex composed of IFT43:WDR35:TTC21B. Interacts directy with IFT122, ITF43 and TTC21B. Interacts with IFT43. Interacts with CFAP61.</text>
</comment>
<dbReference type="Proteomes" id="UP000007798">
    <property type="component" value="Unassembled WGS sequence"/>
</dbReference>
<dbReference type="Pfam" id="PF23387">
    <property type="entry name" value="TPR_IFT80_172"/>
    <property type="match status" value="1"/>
</dbReference>
<dbReference type="FunFam" id="1.25.40.470:FF:000004">
    <property type="entry name" value="WD repeat-containing protein 35"/>
    <property type="match status" value="1"/>
</dbReference>
<dbReference type="PANTHER" id="PTHR12764">
    <property type="entry name" value="WD REPEAT DOMAIN-RELATED"/>
    <property type="match status" value="1"/>
</dbReference>
<evidence type="ECO:0000256" key="4">
    <source>
        <dbReference type="ARBA" id="ARBA00022490"/>
    </source>
</evidence>
<dbReference type="PIRSF" id="PIRSF037536">
    <property type="entry name" value="WD_repeat_p35"/>
    <property type="match status" value="1"/>
</dbReference>
<evidence type="ECO:0000256" key="1">
    <source>
        <dbReference type="ARBA" id="ARBA00004120"/>
    </source>
</evidence>
<dbReference type="Gene3D" id="2.130.10.10">
    <property type="entry name" value="YVTN repeat-like/Quinoprotein amine dehydrogenase"/>
    <property type="match status" value="2"/>
</dbReference>
<dbReference type="Pfam" id="PF23390">
    <property type="entry name" value="Beta-prop_WDR35_2nd"/>
    <property type="match status" value="1"/>
</dbReference>
<evidence type="ECO:0000256" key="13">
    <source>
        <dbReference type="ARBA" id="ARBA00070596"/>
    </source>
</evidence>
<dbReference type="InterPro" id="IPR056170">
    <property type="entry name" value="Znf_IFT121-like"/>
</dbReference>
<dbReference type="InterPro" id="IPR056158">
    <property type="entry name" value="Beta-prop_IFT121_2nd"/>
</dbReference>
<keyword evidence="8" id="KW-0969">Cilium</keyword>
<comment type="subcellular location">
    <subcellularLocation>
        <location evidence="3">Cytoplasm</location>
        <location evidence="3">Cytoskeleton</location>
        <location evidence="3">Cilium axoneme</location>
    </subcellularLocation>
    <subcellularLocation>
        <location evidence="1">Cytoplasm</location>
        <location evidence="1">Cytoskeleton</location>
        <location evidence="1">Cilium basal body</location>
    </subcellularLocation>
    <subcellularLocation>
        <location evidence="2">Cytoplasm</location>
        <location evidence="2">Cytoskeleton</location>
        <location evidence="2">Microtubule organizing center</location>
        <location evidence="2">Centrosome</location>
    </subcellularLocation>
</comment>
<dbReference type="GO" id="GO:0097730">
    <property type="term" value="C:non-motile cilium"/>
    <property type="evidence" value="ECO:0007669"/>
    <property type="project" value="EnsemblMetazoa"/>
</dbReference>
<dbReference type="GO" id="GO:0061512">
    <property type="term" value="P:protein localization to cilium"/>
    <property type="evidence" value="ECO:0007669"/>
    <property type="project" value="TreeGrafter"/>
</dbReference>
<evidence type="ECO:0000259" key="18">
    <source>
        <dbReference type="Pfam" id="PF24797"/>
    </source>
</evidence>
<dbReference type="InterPro" id="IPR056159">
    <property type="entry name" value="Beta-prop_IFT121_TULP_N"/>
</dbReference>
<dbReference type="PANTHER" id="PTHR12764:SF5">
    <property type="entry name" value="LD29485P"/>
    <property type="match status" value="1"/>
</dbReference>
<feature type="domain" description="IFT121-like zinc finger" evidence="15">
    <location>
        <begin position="1173"/>
        <end position="1216"/>
    </location>
</feature>
<evidence type="ECO:0000313" key="20">
    <source>
        <dbReference type="EMBL" id="EDW73464.1"/>
    </source>
</evidence>
<evidence type="ECO:0000256" key="8">
    <source>
        <dbReference type="ARBA" id="ARBA00023069"/>
    </source>
</evidence>
<evidence type="ECO:0000256" key="14">
    <source>
        <dbReference type="PROSITE-ProRule" id="PRU00221"/>
    </source>
</evidence>
<dbReference type="OrthoDB" id="10260567at2759"/>
<dbReference type="EMBL" id="CH963847">
    <property type="protein sequence ID" value="EDW73464.1"/>
    <property type="molecule type" value="Genomic_DNA"/>
</dbReference>
<evidence type="ECO:0000256" key="11">
    <source>
        <dbReference type="ARBA" id="ARBA00058990"/>
    </source>
</evidence>
<dbReference type="SUPFAM" id="SSF48452">
    <property type="entry name" value="TPR-like"/>
    <property type="match status" value="1"/>
</dbReference>
<dbReference type="InterPro" id="IPR057979">
    <property type="entry name" value="TPR_IFT121"/>
</dbReference>
<dbReference type="GO" id="GO:0005930">
    <property type="term" value="C:axoneme"/>
    <property type="evidence" value="ECO:0007669"/>
    <property type="project" value="UniProtKB-SubCell"/>
</dbReference>
<dbReference type="InterPro" id="IPR056157">
    <property type="entry name" value="TPR_IFT80_172_dom"/>
</dbReference>
<evidence type="ECO:0000259" key="19">
    <source>
        <dbReference type="Pfam" id="PF25768"/>
    </source>
</evidence>
<feature type="domain" description="IFT121-like TPR repeats" evidence="19">
    <location>
        <begin position="1044"/>
        <end position="1143"/>
    </location>
</feature>
<dbReference type="KEGG" id="dwi:6639273"/>
<dbReference type="InterPro" id="IPR036322">
    <property type="entry name" value="WD40_repeat_dom_sf"/>
</dbReference>
<dbReference type="SMART" id="SM00320">
    <property type="entry name" value="WD40"/>
    <property type="match status" value="4"/>
</dbReference>
<evidence type="ECO:0000256" key="9">
    <source>
        <dbReference type="ARBA" id="ARBA00023212"/>
    </source>
</evidence>
<dbReference type="GO" id="GO:0090263">
    <property type="term" value="P:positive regulation of canonical Wnt signaling pathway"/>
    <property type="evidence" value="ECO:0007669"/>
    <property type="project" value="EnsemblMetazoa"/>
</dbReference>
<dbReference type="GO" id="GO:0030991">
    <property type="term" value="C:intraciliary transport particle A"/>
    <property type="evidence" value="ECO:0007669"/>
    <property type="project" value="TreeGrafter"/>
</dbReference>
<keyword evidence="6" id="KW-0677">Repeat</keyword>
<evidence type="ECO:0000256" key="6">
    <source>
        <dbReference type="ARBA" id="ARBA00022737"/>
    </source>
</evidence>
<dbReference type="InterPro" id="IPR039857">
    <property type="entry name" value="Ift122/121"/>
</dbReference>
<dbReference type="PROSITE" id="PS50082">
    <property type="entry name" value="WD_REPEATS_2"/>
    <property type="match status" value="1"/>
</dbReference>
<dbReference type="InterPro" id="IPR057361">
    <property type="entry name" value="TPR_WDR35"/>
</dbReference>
<feature type="domain" description="IFT121 second beta-propeller" evidence="17">
    <location>
        <begin position="348"/>
        <end position="698"/>
    </location>
</feature>
<evidence type="ECO:0000256" key="5">
    <source>
        <dbReference type="ARBA" id="ARBA00022574"/>
    </source>
</evidence>
<evidence type="ECO:0000256" key="10">
    <source>
        <dbReference type="ARBA" id="ARBA00023273"/>
    </source>
</evidence>
<dbReference type="GO" id="GO:1905515">
    <property type="term" value="P:non-motile cilium assembly"/>
    <property type="evidence" value="ECO:0007669"/>
    <property type="project" value="TreeGrafter"/>
</dbReference>
<dbReference type="GO" id="GO:0005813">
    <property type="term" value="C:centrosome"/>
    <property type="evidence" value="ECO:0007669"/>
    <property type="project" value="UniProtKB-SubCell"/>
</dbReference>
<dbReference type="SUPFAM" id="SSF50978">
    <property type="entry name" value="WD40 repeat-like"/>
    <property type="match status" value="2"/>
</dbReference>
<keyword evidence="7" id="KW-0970">Cilium biogenesis/degradation</keyword>
<dbReference type="InterPro" id="IPR015943">
    <property type="entry name" value="WD40/YVTN_repeat-like_dom_sf"/>
</dbReference>
<dbReference type="Pfam" id="PF25768">
    <property type="entry name" value="TPR_IFT121"/>
    <property type="match status" value="1"/>
</dbReference>
<dbReference type="GO" id="GO:0035721">
    <property type="term" value="P:intraciliary retrograde transport"/>
    <property type="evidence" value="ECO:0007669"/>
    <property type="project" value="TreeGrafter"/>
</dbReference>